<dbReference type="AlphaFoldDB" id="A0A2G9ZAI5"/>
<dbReference type="Gene3D" id="3.30.2310.20">
    <property type="entry name" value="RelE-like"/>
    <property type="match status" value="1"/>
</dbReference>
<gene>
    <name evidence="1" type="ORF">COX26_00115</name>
</gene>
<name>A0A2G9ZAI5_9BACT</name>
<reference evidence="1 2" key="1">
    <citation type="submission" date="2017-09" db="EMBL/GenBank/DDBJ databases">
        <title>Depth-based differentiation of microbial function through sediment-hosted aquifers and enrichment of novel symbionts in the deep terrestrial subsurface.</title>
        <authorList>
            <person name="Probst A.J."/>
            <person name="Ladd B."/>
            <person name="Jarett J.K."/>
            <person name="Geller-Mcgrath D.E."/>
            <person name="Sieber C.M."/>
            <person name="Emerson J.B."/>
            <person name="Anantharaman K."/>
            <person name="Thomas B.C."/>
            <person name="Malmstrom R."/>
            <person name="Stieglmeier M."/>
            <person name="Klingl A."/>
            <person name="Woyke T."/>
            <person name="Ryan C.M."/>
            <person name="Banfield J.F."/>
        </authorList>
    </citation>
    <scope>NUCLEOTIDE SEQUENCE [LARGE SCALE GENOMIC DNA]</scope>
    <source>
        <strain evidence="1">CG23_combo_of_CG06-09_8_20_14_all_54_14</strain>
    </source>
</reference>
<dbReference type="Proteomes" id="UP000228812">
    <property type="component" value="Unassembled WGS sequence"/>
</dbReference>
<sequence length="71" mass="8545">MKVDPKVHRVLARLPREQARRVVLAIEALHRESLSWRRRIGVYRAFYDIKPEEGVIEVTWVERRTSKTYAR</sequence>
<evidence type="ECO:0000313" key="1">
    <source>
        <dbReference type="EMBL" id="PIP30166.1"/>
    </source>
</evidence>
<comment type="caution">
    <text evidence="1">The sequence shown here is derived from an EMBL/GenBank/DDBJ whole genome shotgun (WGS) entry which is preliminary data.</text>
</comment>
<dbReference type="SUPFAM" id="SSF143011">
    <property type="entry name" value="RelE-like"/>
    <property type="match status" value="1"/>
</dbReference>
<dbReference type="EMBL" id="PCRZ01000002">
    <property type="protein sequence ID" value="PIP30166.1"/>
    <property type="molecule type" value="Genomic_DNA"/>
</dbReference>
<organism evidence="1 2">
    <name type="scientific">Candidatus Jorgensenbacteria bacterium CG23_combo_of_CG06-09_8_20_14_all_54_14</name>
    <dbReference type="NCBI Taxonomy" id="1974595"/>
    <lineage>
        <taxon>Bacteria</taxon>
        <taxon>Candidatus Joergenseniibacteriota</taxon>
    </lineage>
</organism>
<accession>A0A2G9ZAI5</accession>
<proteinExistence type="predicted"/>
<evidence type="ECO:0000313" key="2">
    <source>
        <dbReference type="Proteomes" id="UP000228812"/>
    </source>
</evidence>
<protein>
    <submittedName>
        <fullName evidence="1">Uncharacterized protein</fullName>
    </submittedName>
</protein>
<dbReference type="InterPro" id="IPR035093">
    <property type="entry name" value="RelE/ParE_toxin_dom_sf"/>
</dbReference>